<accession>A0A7S0XCB9</accession>
<proteinExistence type="predicted"/>
<gene>
    <name evidence="4" type="ORF">CNEB1095_LOCUS1440</name>
</gene>
<dbReference type="PROSITE" id="PS50222">
    <property type="entry name" value="EF_HAND_2"/>
    <property type="match status" value="1"/>
</dbReference>
<feature type="region of interest" description="Disordered" evidence="2">
    <location>
        <begin position="388"/>
        <end position="443"/>
    </location>
</feature>
<dbReference type="EMBL" id="HBFD01002265">
    <property type="protein sequence ID" value="CAD8715621.1"/>
    <property type="molecule type" value="Transcribed_RNA"/>
</dbReference>
<evidence type="ECO:0000259" key="3">
    <source>
        <dbReference type="PROSITE" id="PS50222"/>
    </source>
</evidence>
<dbReference type="Gene3D" id="1.10.238.10">
    <property type="entry name" value="EF-hand"/>
    <property type="match status" value="1"/>
</dbReference>
<dbReference type="PROSITE" id="PS00018">
    <property type="entry name" value="EF_HAND_1"/>
    <property type="match status" value="1"/>
</dbReference>
<dbReference type="InterPro" id="IPR011992">
    <property type="entry name" value="EF-hand-dom_pair"/>
</dbReference>
<protein>
    <recommendedName>
        <fullName evidence="3">EF-hand domain-containing protein</fullName>
    </recommendedName>
</protein>
<evidence type="ECO:0000256" key="1">
    <source>
        <dbReference type="ARBA" id="ARBA00022837"/>
    </source>
</evidence>
<evidence type="ECO:0000313" key="4">
    <source>
        <dbReference type="EMBL" id="CAD8715621.1"/>
    </source>
</evidence>
<name>A0A7S0XCB9_9STRA</name>
<dbReference type="InterPro" id="IPR002048">
    <property type="entry name" value="EF_hand_dom"/>
</dbReference>
<keyword evidence="1" id="KW-0106">Calcium</keyword>
<reference evidence="4" key="1">
    <citation type="submission" date="2021-01" db="EMBL/GenBank/DDBJ databases">
        <authorList>
            <person name="Corre E."/>
            <person name="Pelletier E."/>
            <person name="Niang G."/>
            <person name="Scheremetjew M."/>
            <person name="Finn R."/>
            <person name="Kale V."/>
            <person name="Holt S."/>
            <person name="Cochrane G."/>
            <person name="Meng A."/>
            <person name="Brown T."/>
            <person name="Cohen L."/>
        </authorList>
    </citation>
    <scope>NUCLEOTIDE SEQUENCE</scope>
    <source>
        <strain evidence="4">UTEXLB2642</strain>
    </source>
</reference>
<sequence>MGAAASIGQVYHDALSWFREYIDTETYMADFQALDKHKDGGIEYGVLNQWIQDKYDKEGGNWKIFLSNTPILSIAHKMACKSLDKSSSVMQRNIVDVQEFRFFLIQLFAISILWTHFSNAETWTTGKDVGKNHLTKESFYVAYLTITSTHAGEKLSRKQIDDDFDLLDKNSNGTIGFLEVCNYCSQFISTTIPKSTAHKPESGIPKFFGNCEGPVIEIFQDLNTGPRQYYESNTVDQKTSKAIDAIANKMEHEINYAMKTIGVEKLFNQLNEADQKMKLITEEIINDNEVTSQIKAEDIPPPSPRPAEGHIPKSPILVDEASDVPFMPTVNEINSNDVTPVESNSEKSPISVTLVNPDKVSVNEVSTNNTINSPKSTKLLSIKSAKFTTNTNSSKNSVKKSEKDKEEKTSTRISIRNTDKEKEEKSFRSSGKAASISTSAKVK</sequence>
<feature type="compositionally biased region" description="Basic and acidic residues" evidence="2">
    <location>
        <begin position="399"/>
        <end position="410"/>
    </location>
</feature>
<dbReference type="SUPFAM" id="SSF47473">
    <property type="entry name" value="EF-hand"/>
    <property type="match status" value="1"/>
</dbReference>
<feature type="domain" description="EF-hand" evidence="3">
    <location>
        <begin position="155"/>
        <end position="190"/>
    </location>
</feature>
<dbReference type="InterPro" id="IPR018247">
    <property type="entry name" value="EF_Hand_1_Ca_BS"/>
</dbReference>
<organism evidence="4">
    <name type="scientific">Chromulina nebulosa</name>
    <dbReference type="NCBI Taxonomy" id="96789"/>
    <lineage>
        <taxon>Eukaryota</taxon>
        <taxon>Sar</taxon>
        <taxon>Stramenopiles</taxon>
        <taxon>Ochrophyta</taxon>
        <taxon>Chrysophyceae</taxon>
        <taxon>Chromulinales</taxon>
        <taxon>Chromulinaceae</taxon>
        <taxon>Chromulina</taxon>
    </lineage>
</organism>
<feature type="compositionally biased region" description="Basic and acidic residues" evidence="2">
    <location>
        <begin position="417"/>
        <end position="427"/>
    </location>
</feature>
<dbReference type="AlphaFoldDB" id="A0A7S0XCB9"/>
<dbReference type="GO" id="GO:0005509">
    <property type="term" value="F:calcium ion binding"/>
    <property type="evidence" value="ECO:0007669"/>
    <property type="project" value="InterPro"/>
</dbReference>
<evidence type="ECO:0000256" key="2">
    <source>
        <dbReference type="SAM" id="MobiDB-lite"/>
    </source>
</evidence>